<dbReference type="Proteomes" id="UP000184694">
    <property type="component" value="Unassembled WGS sequence"/>
</dbReference>
<evidence type="ECO:0000313" key="3">
    <source>
        <dbReference type="EMBL" id="SIN98319.1"/>
    </source>
</evidence>
<evidence type="ECO:0000256" key="1">
    <source>
        <dbReference type="ARBA" id="ARBA00022723"/>
    </source>
</evidence>
<evidence type="ECO:0000259" key="2">
    <source>
        <dbReference type="Pfam" id="PF03328"/>
    </source>
</evidence>
<proteinExistence type="predicted"/>
<gene>
    <name evidence="3" type="ORF">SAMN02745161_1489</name>
</gene>
<dbReference type="InterPro" id="IPR005000">
    <property type="entry name" value="Aldolase/citrate-lyase_domain"/>
</dbReference>
<feature type="domain" description="HpcH/HpaI aldolase/citrate lyase" evidence="2">
    <location>
        <begin position="62"/>
        <end position="153"/>
    </location>
</feature>
<keyword evidence="3" id="KW-0456">Lyase</keyword>
<dbReference type="GO" id="GO:0016829">
    <property type="term" value="F:lyase activity"/>
    <property type="evidence" value="ECO:0007669"/>
    <property type="project" value="UniProtKB-KW"/>
</dbReference>
<dbReference type="STRING" id="1121457.SAMN02745161_1489"/>
<protein>
    <submittedName>
        <fullName evidence="3">HpcH/HpaI aldolase/citrate lyase family protein</fullName>
    </submittedName>
</protein>
<dbReference type="InterPro" id="IPR040442">
    <property type="entry name" value="Pyrv_kinase-like_dom_sf"/>
</dbReference>
<dbReference type="EMBL" id="FSRG01000004">
    <property type="protein sequence ID" value="SIN98319.1"/>
    <property type="molecule type" value="Genomic_DNA"/>
</dbReference>
<organism evidence="3 4">
    <name type="scientific">Halodesulfovibrio marinisediminis DSM 17456</name>
    <dbReference type="NCBI Taxonomy" id="1121457"/>
    <lineage>
        <taxon>Bacteria</taxon>
        <taxon>Pseudomonadati</taxon>
        <taxon>Thermodesulfobacteriota</taxon>
        <taxon>Desulfovibrionia</taxon>
        <taxon>Desulfovibrionales</taxon>
        <taxon>Desulfovibrionaceae</taxon>
        <taxon>Halodesulfovibrio</taxon>
    </lineage>
</organism>
<dbReference type="SUPFAM" id="SSF51621">
    <property type="entry name" value="Phosphoenolpyruvate/pyruvate domain"/>
    <property type="match status" value="1"/>
</dbReference>
<dbReference type="OrthoDB" id="278846at2"/>
<dbReference type="AlphaFoldDB" id="A0A1N6FSM1"/>
<name>A0A1N6FSM1_9BACT</name>
<reference evidence="4" key="1">
    <citation type="submission" date="2016-11" db="EMBL/GenBank/DDBJ databases">
        <authorList>
            <person name="Varghese N."/>
            <person name="Submissions S."/>
        </authorList>
    </citation>
    <scope>NUCLEOTIDE SEQUENCE [LARGE SCALE GENOMIC DNA]</scope>
    <source>
        <strain evidence="4">DSM 17456</strain>
    </source>
</reference>
<dbReference type="RefSeq" id="WP_074216294.1">
    <property type="nucleotide sequence ID" value="NZ_FSRG01000004.1"/>
</dbReference>
<keyword evidence="4" id="KW-1185">Reference proteome</keyword>
<keyword evidence="1" id="KW-0479">Metal-binding</keyword>
<dbReference type="GO" id="GO:0046872">
    <property type="term" value="F:metal ion binding"/>
    <property type="evidence" value="ECO:0007669"/>
    <property type="project" value="UniProtKB-KW"/>
</dbReference>
<accession>A0A1N6FSM1</accession>
<dbReference type="Gene3D" id="3.20.20.60">
    <property type="entry name" value="Phosphoenolpyruvate-binding domains"/>
    <property type="match status" value="1"/>
</dbReference>
<dbReference type="InterPro" id="IPR015813">
    <property type="entry name" value="Pyrv/PenolPyrv_kinase-like_dom"/>
</dbReference>
<dbReference type="Pfam" id="PF03328">
    <property type="entry name" value="HpcH_HpaI"/>
    <property type="match status" value="1"/>
</dbReference>
<evidence type="ECO:0000313" key="4">
    <source>
        <dbReference type="Proteomes" id="UP000184694"/>
    </source>
</evidence>
<sequence>MFNYLFITNKAEIASFAERCGVTRIFVDLERKGKLKRQGHLDTVISKHSFEDINSIKKVLSKAELMVRLNPLHADSKNEVEKAIEAGCDIIMLPMFRTAQEVATFGGFIRGRAKLIPLVETCGAAESIESVVALDCVNEVHIGLNDLHLDLQLNFMFELLANGYVEALVKKIHKPFGIGGIARVGDGIIPGEIVMAEHVRLGSAGVILSRAFHLRSETLEQLTTQIDLKSEIEKLEAVRKKYMAFDENELQFLHNDFCKRIQDIVG</sequence>